<dbReference type="GeneID" id="68106322"/>
<accession>A0AA88H0I5</accession>
<protein>
    <recommendedName>
        <fullName evidence="3">CHK kinase-like domain-containing protein</fullName>
    </recommendedName>
</protein>
<dbReference type="SUPFAM" id="SSF56112">
    <property type="entry name" value="Protein kinase-like (PK-like)"/>
    <property type="match status" value="1"/>
</dbReference>
<reference evidence="1 2" key="1">
    <citation type="journal article" date="2018" name="BMC Genomics">
        <title>The genome of Naegleria lovaniensis, the basis for a comparative approach to unravel pathogenicity factors of the human pathogenic amoeba N. fowleri.</title>
        <authorList>
            <person name="Liechti N."/>
            <person name="Schurch N."/>
            <person name="Bruggmann R."/>
            <person name="Wittwer M."/>
        </authorList>
    </citation>
    <scope>NUCLEOTIDE SEQUENCE [LARGE SCALE GENOMIC DNA]</scope>
    <source>
        <strain evidence="1 2">ATCC 30569</strain>
    </source>
</reference>
<evidence type="ECO:0000313" key="1">
    <source>
        <dbReference type="EMBL" id="KAG2389309.1"/>
    </source>
</evidence>
<evidence type="ECO:0008006" key="3">
    <source>
        <dbReference type="Google" id="ProtNLM"/>
    </source>
</evidence>
<keyword evidence="2" id="KW-1185">Reference proteome</keyword>
<dbReference type="PANTHER" id="PTHR11012:SF30">
    <property type="entry name" value="PROTEIN KINASE-LIKE DOMAIN-CONTAINING"/>
    <property type="match status" value="1"/>
</dbReference>
<dbReference type="AlphaFoldDB" id="A0AA88H0I5"/>
<dbReference type="RefSeq" id="XP_044553301.1">
    <property type="nucleotide sequence ID" value="XM_044689793.1"/>
</dbReference>
<proteinExistence type="predicted"/>
<dbReference type="Pfam" id="PF02958">
    <property type="entry name" value="EcKL"/>
    <property type="match status" value="1"/>
</dbReference>
<sequence>MFRNKPSTPIVTLEKLQQVLPFGKDISQISSCELVAKQGVVARTYRIELVHVNRDDDDDLMKRPDQILLKTNTRGFAAGKQAAYEKEMNMFRKVLPLLQHSWLSEKASDLNNDELFAPIIYAIDYNMETKTMMIFMEYLETRDDPSQSYQLSCSSRSYFGENAIPIKDKRIATSVLKKLKQLQIAFNSNILQKYGKEKLSSDDFKMEHSIYSALEFLFKIPIEKGKAMGAEAIANLFTKQFKEDLESICDMDESRYPEELSELVQKTRLICDKFNSEKELQQAVLYMLSGECSNQHCSWNNEDVNISVRFIDWQTCGYGNPLADVVNFICQSLDPELQQTMYGTLISEFANEYMNLETELQPCLKSALWFQMYYSTTYAKMFKNAHANLKKEIGSLYDLLLRGSLSISNLLLRSMEP</sequence>
<evidence type="ECO:0000313" key="2">
    <source>
        <dbReference type="Proteomes" id="UP000816034"/>
    </source>
</evidence>
<dbReference type="Proteomes" id="UP000816034">
    <property type="component" value="Unassembled WGS sequence"/>
</dbReference>
<dbReference type="InterPro" id="IPR004119">
    <property type="entry name" value="EcKL"/>
</dbReference>
<dbReference type="EMBL" id="PYSW02000007">
    <property type="protein sequence ID" value="KAG2389309.1"/>
    <property type="molecule type" value="Genomic_DNA"/>
</dbReference>
<dbReference type="PANTHER" id="PTHR11012">
    <property type="entry name" value="PROTEIN KINASE-LIKE DOMAIN-CONTAINING"/>
    <property type="match status" value="1"/>
</dbReference>
<gene>
    <name evidence="1" type="ORF">C9374_013869</name>
</gene>
<comment type="caution">
    <text evidence="1">The sequence shown here is derived from an EMBL/GenBank/DDBJ whole genome shotgun (WGS) entry which is preliminary data.</text>
</comment>
<dbReference type="InterPro" id="IPR011009">
    <property type="entry name" value="Kinase-like_dom_sf"/>
</dbReference>
<organism evidence="1 2">
    <name type="scientific">Naegleria lovaniensis</name>
    <name type="common">Amoeba</name>
    <dbReference type="NCBI Taxonomy" id="51637"/>
    <lineage>
        <taxon>Eukaryota</taxon>
        <taxon>Discoba</taxon>
        <taxon>Heterolobosea</taxon>
        <taxon>Tetramitia</taxon>
        <taxon>Eutetramitia</taxon>
        <taxon>Vahlkampfiidae</taxon>
        <taxon>Naegleria</taxon>
    </lineage>
</organism>
<name>A0AA88H0I5_NAELO</name>